<proteinExistence type="predicted"/>
<dbReference type="Proteomes" id="UP000276133">
    <property type="component" value="Unassembled WGS sequence"/>
</dbReference>
<gene>
    <name evidence="1" type="ORF">BpHYR1_052537</name>
</gene>
<evidence type="ECO:0000313" key="2">
    <source>
        <dbReference type="Proteomes" id="UP000276133"/>
    </source>
</evidence>
<evidence type="ECO:0000313" key="1">
    <source>
        <dbReference type="EMBL" id="RNA42626.1"/>
    </source>
</evidence>
<dbReference type="EMBL" id="REGN01000341">
    <property type="protein sequence ID" value="RNA42626.1"/>
    <property type="molecule type" value="Genomic_DNA"/>
</dbReference>
<comment type="caution">
    <text evidence="1">The sequence shown here is derived from an EMBL/GenBank/DDBJ whole genome shotgun (WGS) entry which is preliminary data.</text>
</comment>
<organism evidence="1 2">
    <name type="scientific">Brachionus plicatilis</name>
    <name type="common">Marine rotifer</name>
    <name type="synonym">Brachionus muelleri</name>
    <dbReference type="NCBI Taxonomy" id="10195"/>
    <lineage>
        <taxon>Eukaryota</taxon>
        <taxon>Metazoa</taxon>
        <taxon>Spiralia</taxon>
        <taxon>Gnathifera</taxon>
        <taxon>Rotifera</taxon>
        <taxon>Eurotatoria</taxon>
        <taxon>Monogononta</taxon>
        <taxon>Pseudotrocha</taxon>
        <taxon>Ploima</taxon>
        <taxon>Brachionidae</taxon>
        <taxon>Brachionus</taxon>
    </lineage>
</organism>
<reference evidence="1 2" key="1">
    <citation type="journal article" date="2018" name="Sci. Rep.">
        <title>Genomic signatures of local adaptation to the degree of environmental predictability in rotifers.</title>
        <authorList>
            <person name="Franch-Gras L."/>
            <person name="Hahn C."/>
            <person name="Garcia-Roger E.M."/>
            <person name="Carmona M.J."/>
            <person name="Serra M."/>
            <person name="Gomez A."/>
        </authorList>
    </citation>
    <scope>NUCLEOTIDE SEQUENCE [LARGE SCALE GENOMIC DNA]</scope>
    <source>
        <strain evidence="1">HYR1</strain>
    </source>
</reference>
<name>A0A3M7T3L1_BRAPC</name>
<protein>
    <submittedName>
        <fullName evidence="1">Uncharacterized protein</fullName>
    </submittedName>
</protein>
<keyword evidence="2" id="KW-1185">Reference proteome</keyword>
<dbReference type="AlphaFoldDB" id="A0A3M7T3L1"/>
<accession>A0A3M7T3L1</accession>
<sequence>MKIKYPIFSLVALFLQNSISRSDSGMFNRKLPKFFKKVVAQFFNKSRRDYEELFMLFTQRISARTNDFGKNIFLLLKIRITKCVIHVLRIQLRKIHSN</sequence>